<sequence>MHKHECFWRSVDFPREEIFQQFLEQTPFGVFYELSHIKIQCQLLRHLLLLETENVRDDMFIVKINGTVLRLLTNFVSYPSIPNRLIQKYFGEMTKDPKLDFLNKFKEANFFEPEDRFKIGVMYFISTFLTGSEAYLNCILIWLSLVSMLTLKACSRRLGNNPTLFKFSQFHFALQIWFCECCHPFDNIVAIHVANGTPCILNWKTLNESIFSDDLKNTIFRTYGNQNNLHEYSSHHETKNQATSERNDVDFDEKYVELKKKIAEDDAHQHVEETEKARMDQPSVSMREYIDSSNINVEAHYSIDQTVGGVLNADIPGSSTSKPPTLDDYPDLTMTQIVELDLILNVTTTPDLKPRNRNPGKYDTSLYIRLSEGESSVRRGPIFSHIKHQFESHNGFEVAAELIDDQFFLNTIQIMRLQCFFLYIFNVHMKSAYSKVKDKFEPQMDFGVVKVSAMDFFNIMIKTGRP</sequence>
<evidence type="ECO:0000313" key="3">
    <source>
        <dbReference type="Proteomes" id="UP001311915"/>
    </source>
</evidence>
<keyword evidence="1" id="KW-0472">Membrane</keyword>
<name>A0AAV9M7Y7_9SOLN</name>
<accession>A0AAV9M7Y7</accession>
<organism evidence="2 3">
    <name type="scientific">Solanum pinnatisectum</name>
    <name type="common">tansyleaf nightshade</name>
    <dbReference type="NCBI Taxonomy" id="50273"/>
    <lineage>
        <taxon>Eukaryota</taxon>
        <taxon>Viridiplantae</taxon>
        <taxon>Streptophyta</taxon>
        <taxon>Embryophyta</taxon>
        <taxon>Tracheophyta</taxon>
        <taxon>Spermatophyta</taxon>
        <taxon>Magnoliopsida</taxon>
        <taxon>eudicotyledons</taxon>
        <taxon>Gunneridae</taxon>
        <taxon>Pentapetalae</taxon>
        <taxon>asterids</taxon>
        <taxon>lamiids</taxon>
        <taxon>Solanales</taxon>
        <taxon>Solanaceae</taxon>
        <taxon>Solanoideae</taxon>
        <taxon>Solaneae</taxon>
        <taxon>Solanum</taxon>
    </lineage>
</organism>
<keyword evidence="3" id="KW-1185">Reference proteome</keyword>
<dbReference type="AlphaFoldDB" id="A0AAV9M7Y7"/>
<keyword evidence="1" id="KW-1133">Transmembrane helix</keyword>
<feature type="transmembrane region" description="Helical" evidence="1">
    <location>
        <begin position="121"/>
        <end position="145"/>
    </location>
</feature>
<dbReference type="Proteomes" id="UP001311915">
    <property type="component" value="Unassembled WGS sequence"/>
</dbReference>
<protein>
    <submittedName>
        <fullName evidence="2">Uncharacterized protein</fullName>
    </submittedName>
</protein>
<proteinExistence type="predicted"/>
<dbReference type="PANTHER" id="PTHR48449">
    <property type="entry name" value="DUF1985 DOMAIN-CONTAINING PROTEIN"/>
    <property type="match status" value="1"/>
</dbReference>
<evidence type="ECO:0000313" key="2">
    <source>
        <dbReference type="EMBL" id="KAK4734141.1"/>
    </source>
</evidence>
<dbReference type="PANTHER" id="PTHR48449:SF1">
    <property type="entry name" value="DUF1985 DOMAIN-CONTAINING PROTEIN"/>
    <property type="match status" value="1"/>
</dbReference>
<dbReference type="EMBL" id="JAWPEI010000002">
    <property type="protein sequence ID" value="KAK4734141.1"/>
    <property type="molecule type" value="Genomic_DNA"/>
</dbReference>
<keyword evidence="1" id="KW-0812">Transmembrane</keyword>
<comment type="caution">
    <text evidence="2">The sequence shown here is derived from an EMBL/GenBank/DDBJ whole genome shotgun (WGS) entry which is preliminary data.</text>
</comment>
<evidence type="ECO:0000256" key="1">
    <source>
        <dbReference type="SAM" id="Phobius"/>
    </source>
</evidence>
<reference evidence="2 3" key="1">
    <citation type="submission" date="2023-10" db="EMBL/GenBank/DDBJ databases">
        <title>Genome-Wide Identification Analysis in wild type Solanum Pinnatisectum Reveals Some Genes Defensing Phytophthora Infestans.</title>
        <authorList>
            <person name="Sun C."/>
        </authorList>
    </citation>
    <scope>NUCLEOTIDE SEQUENCE [LARGE SCALE GENOMIC DNA]</scope>
    <source>
        <strain evidence="2">LQN</strain>
        <tissue evidence="2">Leaf</tissue>
    </source>
</reference>
<gene>
    <name evidence="2" type="ORF">R3W88_008402</name>
</gene>